<evidence type="ECO:0000256" key="2">
    <source>
        <dbReference type="SAM" id="MobiDB-lite"/>
    </source>
</evidence>
<feature type="non-terminal residue" evidence="4">
    <location>
        <position position="441"/>
    </location>
</feature>
<dbReference type="Gene3D" id="4.10.240.10">
    <property type="entry name" value="Zn(2)-C6 fungal-type DNA-binding domain"/>
    <property type="match status" value="1"/>
</dbReference>
<dbReference type="AlphaFoldDB" id="A0A3E2GUK1"/>
<feature type="region of interest" description="Disordered" evidence="2">
    <location>
        <begin position="419"/>
        <end position="441"/>
    </location>
</feature>
<dbReference type="OrthoDB" id="3546279at2759"/>
<organism evidence="4 5">
    <name type="scientific">Scytalidium lignicola</name>
    <name type="common">Hyphomycete</name>
    <dbReference type="NCBI Taxonomy" id="5539"/>
    <lineage>
        <taxon>Eukaryota</taxon>
        <taxon>Fungi</taxon>
        <taxon>Dikarya</taxon>
        <taxon>Ascomycota</taxon>
        <taxon>Pezizomycotina</taxon>
        <taxon>Leotiomycetes</taxon>
        <taxon>Leotiomycetes incertae sedis</taxon>
        <taxon>Scytalidium</taxon>
    </lineage>
</organism>
<dbReference type="CDD" id="cd00067">
    <property type="entry name" value="GAL4"/>
    <property type="match status" value="1"/>
</dbReference>
<keyword evidence="5" id="KW-1185">Reference proteome</keyword>
<keyword evidence="1" id="KW-0539">Nucleus</keyword>
<feature type="non-terminal residue" evidence="4">
    <location>
        <position position="1"/>
    </location>
</feature>
<proteinExistence type="predicted"/>
<evidence type="ECO:0000259" key="3">
    <source>
        <dbReference type="PROSITE" id="PS50048"/>
    </source>
</evidence>
<dbReference type="SUPFAM" id="SSF57701">
    <property type="entry name" value="Zn2/Cys6 DNA-binding domain"/>
    <property type="match status" value="1"/>
</dbReference>
<evidence type="ECO:0000313" key="5">
    <source>
        <dbReference type="Proteomes" id="UP000258309"/>
    </source>
</evidence>
<feature type="domain" description="Zn(2)-C6 fungal-type" evidence="3">
    <location>
        <begin position="17"/>
        <end position="47"/>
    </location>
</feature>
<feature type="compositionally biased region" description="Pro residues" evidence="2">
    <location>
        <begin position="83"/>
        <end position="94"/>
    </location>
</feature>
<feature type="compositionally biased region" description="Polar residues" evidence="2">
    <location>
        <begin position="419"/>
        <end position="433"/>
    </location>
</feature>
<dbReference type="EMBL" id="NCSJ02000403">
    <property type="protein sequence ID" value="RFU24770.1"/>
    <property type="molecule type" value="Genomic_DNA"/>
</dbReference>
<dbReference type="InterPro" id="IPR052400">
    <property type="entry name" value="Zn2-C6_fungal_TF"/>
</dbReference>
<comment type="caution">
    <text evidence="4">The sequence shown here is derived from an EMBL/GenBank/DDBJ whole genome shotgun (WGS) entry which is preliminary data.</text>
</comment>
<dbReference type="SMART" id="SM00066">
    <property type="entry name" value="GAL4"/>
    <property type="match status" value="1"/>
</dbReference>
<dbReference type="PROSITE" id="PS00463">
    <property type="entry name" value="ZN2_CY6_FUNGAL_1"/>
    <property type="match status" value="1"/>
</dbReference>
<dbReference type="Proteomes" id="UP000258309">
    <property type="component" value="Unassembled WGS sequence"/>
</dbReference>
<dbReference type="InterPro" id="IPR001138">
    <property type="entry name" value="Zn2Cys6_DnaBD"/>
</dbReference>
<name>A0A3E2GUK1_SCYLI</name>
<dbReference type="OMA" id="RNCKTRK"/>
<gene>
    <name evidence="4" type="ORF">B7463_g11565</name>
</gene>
<dbReference type="PANTHER" id="PTHR47657:SF7">
    <property type="entry name" value="STEROL REGULATORY ELEMENT-BINDING PROTEIN ECM22"/>
    <property type="match status" value="1"/>
</dbReference>
<dbReference type="PANTHER" id="PTHR47657">
    <property type="entry name" value="STEROL REGULATORY ELEMENT-BINDING PROTEIN ECM22"/>
    <property type="match status" value="1"/>
</dbReference>
<evidence type="ECO:0000256" key="1">
    <source>
        <dbReference type="ARBA" id="ARBA00023242"/>
    </source>
</evidence>
<reference evidence="4 5" key="1">
    <citation type="submission" date="2018-05" db="EMBL/GenBank/DDBJ databases">
        <title>Draft genome sequence of Scytalidium lignicola DSM 105466, a ubiquitous saprotrophic fungus.</title>
        <authorList>
            <person name="Buettner E."/>
            <person name="Gebauer A.M."/>
            <person name="Hofrichter M."/>
            <person name="Liers C."/>
            <person name="Kellner H."/>
        </authorList>
    </citation>
    <scope>NUCLEOTIDE SEQUENCE [LARGE SCALE GENOMIC DNA]</scope>
    <source>
        <strain evidence="4 5">DSM 105466</strain>
    </source>
</reference>
<accession>A0A3E2GUK1</accession>
<dbReference type="GO" id="GO:0008270">
    <property type="term" value="F:zinc ion binding"/>
    <property type="evidence" value="ECO:0007669"/>
    <property type="project" value="InterPro"/>
</dbReference>
<dbReference type="PROSITE" id="PS50048">
    <property type="entry name" value="ZN2_CY6_FUNGAL_2"/>
    <property type="match status" value="1"/>
</dbReference>
<feature type="region of interest" description="Disordered" evidence="2">
    <location>
        <begin position="75"/>
        <end position="94"/>
    </location>
</feature>
<evidence type="ECO:0000313" key="4">
    <source>
        <dbReference type="EMBL" id="RFU24770.1"/>
    </source>
</evidence>
<protein>
    <recommendedName>
        <fullName evidence="3">Zn(2)-C6 fungal-type domain-containing protein</fullName>
    </recommendedName>
</protein>
<dbReference type="InterPro" id="IPR036864">
    <property type="entry name" value="Zn2-C6_fun-type_DNA-bd_sf"/>
</dbReference>
<sequence length="441" mass="49127">MSVAFTTKRPHRKSRAGCKGCKTRKIKCDEKQPICTFCALRDLQCVYGNTESRSSSSYGSDVQVLARRTSHLPYHQSQNWAPTPSPSCSPPPYLTPSLSPTSGTLTMFDMRLLHHYSTNTYQSLVVGGGETMKVLQIRIPELAFESESDFLMRGILAIASMHIDYLNGRINDVCKPSDIYQMKAIRAFREVLSNQELINRAPEAIAAMAALLLVMCRKTEPPHEELNVLTWFGLFSGMGDLIMTWIPEGVSKSSIYPIFRRTLSDLKSVPVVPSELINMLGSITPQDPDFLALKDYCKTLDSFGALYASLKDDGISDALSIRIVTWPSYVPKIILNSAKERRPRALVIVAYYLVFTKLIKNMWWWHGGSADREIDVICGILAPNFKFRALLKIPMIARNMNDLGDIKSLLLGNPLSSATTPDPSASYNTTSGACTKPRPDE</sequence>
<dbReference type="Pfam" id="PF00172">
    <property type="entry name" value="Zn_clus"/>
    <property type="match status" value="1"/>
</dbReference>
<dbReference type="GO" id="GO:0000981">
    <property type="term" value="F:DNA-binding transcription factor activity, RNA polymerase II-specific"/>
    <property type="evidence" value="ECO:0007669"/>
    <property type="project" value="InterPro"/>
</dbReference>